<gene>
    <name evidence="2" type="ORF">B0J11DRAFT_287458</name>
</gene>
<feature type="transmembrane region" description="Helical" evidence="1">
    <location>
        <begin position="49"/>
        <end position="68"/>
    </location>
</feature>
<dbReference type="EMBL" id="JAGMWT010000006">
    <property type="protein sequence ID" value="KAH7126841.1"/>
    <property type="molecule type" value="Genomic_DNA"/>
</dbReference>
<keyword evidence="1" id="KW-0812">Transmembrane</keyword>
<organism evidence="2 3">
    <name type="scientific">Dendryphion nanum</name>
    <dbReference type="NCBI Taxonomy" id="256645"/>
    <lineage>
        <taxon>Eukaryota</taxon>
        <taxon>Fungi</taxon>
        <taxon>Dikarya</taxon>
        <taxon>Ascomycota</taxon>
        <taxon>Pezizomycotina</taxon>
        <taxon>Dothideomycetes</taxon>
        <taxon>Pleosporomycetidae</taxon>
        <taxon>Pleosporales</taxon>
        <taxon>Torulaceae</taxon>
        <taxon>Dendryphion</taxon>
    </lineage>
</organism>
<reference evidence="2" key="1">
    <citation type="journal article" date="2021" name="Nat. Commun.">
        <title>Genetic determinants of endophytism in the Arabidopsis root mycobiome.</title>
        <authorList>
            <person name="Mesny F."/>
            <person name="Miyauchi S."/>
            <person name="Thiergart T."/>
            <person name="Pickel B."/>
            <person name="Atanasova L."/>
            <person name="Karlsson M."/>
            <person name="Huettel B."/>
            <person name="Barry K.W."/>
            <person name="Haridas S."/>
            <person name="Chen C."/>
            <person name="Bauer D."/>
            <person name="Andreopoulos W."/>
            <person name="Pangilinan J."/>
            <person name="LaButti K."/>
            <person name="Riley R."/>
            <person name="Lipzen A."/>
            <person name="Clum A."/>
            <person name="Drula E."/>
            <person name="Henrissat B."/>
            <person name="Kohler A."/>
            <person name="Grigoriev I.V."/>
            <person name="Martin F.M."/>
            <person name="Hacquard S."/>
        </authorList>
    </citation>
    <scope>NUCLEOTIDE SEQUENCE</scope>
    <source>
        <strain evidence="2">MPI-CAGE-CH-0243</strain>
    </source>
</reference>
<keyword evidence="1" id="KW-0472">Membrane</keyword>
<dbReference type="Proteomes" id="UP000700596">
    <property type="component" value="Unassembled WGS sequence"/>
</dbReference>
<protein>
    <submittedName>
        <fullName evidence="2">Uncharacterized protein</fullName>
    </submittedName>
</protein>
<evidence type="ECO:0000313" key="3">
    <source>
        <dbReference type="Proteomes" id="UP000700596"/>
    </source>
</evidence>
<feature type="transmembrane region" description="Helical" evidence="1">
    <location>
        <begin position="25"/>
        <end position="43"/>
    </location>
</feature>
<keyword evidence="1" id="KW-1133">Transmembrane helix</keyword>
<evidence type="ECO:0000256" key="1">
    <source>
        <dbReference type="SAM" id="Phobius"/>
    </source>
</evidence>
<proteinExistence type="predicted"/>
<sequence>MAMLETYIWKEALRKTRRHVSRTRNMSISVSVLSFSFIVILIRDDLVSYALPVHPCIYMLFSTLNPTTNKYTRKTQHKQKSTTINELQLKEKTSFACGYLHISRPSDPLGFQPVFTFTVDV</sequence>
<dbReference type="AlphaFoldDB" id="A0A9P9INI9"/>
<keyword evidence="3" id="KW-1185">Reference proteome</keyword>
<accession>A0A9P9INI9</accession>
<name>A0A9P9INI9_9PLEO</name>
<evidence type="ECO:0000313" key="2">
    <source>
        <dbReference type="EMBL" id="KAH7126841.1"/>
    </source>
</evidence>
<comment type="caution">
    <text evidence="2">The sequence shown here is derived from an EMBL/GenBank/DDBJ whole genome shotgun (WGS) entry which is preliminary data.</text>
</comment>